<feature type="compositionally biased region" description="Basic and acidic residues" evidence="1">
    <location>
        <begin position="145"/>
        <end position="158"/>
    </location>
</feature>
<feature type="compositionally biased region" description="Basic and acidic residues" evidence="1">
    <location>
        <begin position="20"/>
        <end position="29"/>
    </location>
</feature>
<reference evidence="2" key="1">
    <citation type="submission" date="2020-02" db="EMBL/GenBank/DDBJ databases">
        <authorList>
            <person name="Meier V. D."/>
        </authorList>
    </citation>
    <scope>NUCLEOTIDE SEQUENCE</scope>
    <source>
        <strain evidence="2">AVDCRST_MAG23</strain>
    </source>
</reference>
<gene>
    <name evidence="2" type="ORF">AVDCRST_MAG23-1155</name>
</gene>
<protein>
    <submittedName>
        <fullName evidence="2">Na+/H+-dicarboxylate symporters</fullName>
    </submittedName>
</protein>
<dbReference type="AlphaFoldDB" id="A0A6J4TUB2"/>
<feature type="compositionally biased region" description="Basic residues" evidence="1">
    <location>
        <begin position="105"/>
        <end position="142"/>
    </location>
</feature>
<feature type="region of interest" description="Disordered" evidence="1">
    <location>
        <begin position="325"/>
        <end position="438"/>
    </location>
</feature>
<feature type="compositionally biased region" description="Basic residues" evidence="1">
    <location>
        <begin position="9"/>
        <end position="19"/>
    </location>
</feature>
<feature type="compositionally biased region" description="Basic residues" evidence="1">
    <location>
        <begin position="391"/>
        <end position="400"/>
    </location>
</feature>
<proteinExistence type="predicted"/>
<organism evidence="2">
    <name type="scientific">uncultured Sphingosinicella sp</name>
    <dbReference type="NCBI Taxonomy" id="478748"/>
    <lineage>
        <taxon>Bacteria</taxon>
        <taxon>Pseudomonadati</taxon>
        <taxon>Pseudomonadota</taxon>
        <taxon>Alphaproteobacteria</taxon>
        <taxon>Sphingomonadales</taxon>
        <taxon>Sphingosinicellaceae</taxon>
        <taxon>Sphingosinicella</taxon>
        <taxon>environmental samples</taxon>
    </lineage>
</organism>
<dbReference type="EMBL" id="CADCWD010000045">
    <property type="protein sequence ID" value="CAA9532477.1"/>
    <property type="molecule type" value="Genomic_DNA"/>
</dbReference>
<evidence type="ECO:0000313" key="2">
    <source>
        <dbReference type="EMBL" id="CAA9532477.1"/>
    </source>
</evidence>
<accession>A0A6J4TUB2</accession>
<feature type="non-terminal residue" evidence="2">
    <location>
        <position position="1"/>
    </location>
</feature>
<name>A0A6J4TUB2_9SPHN</name>
<feature type="compositionally biased region" description="Gly residues" evidence="1">
    <location>
        <begin position="370"/>
        <end position="382"/>
    </location>
</feature>
<sequence length="438" mass="48287">GQTPDLLHSRRAGARHRRRLDPQRLDQRRHAGGRGAAEDDRGLHLDPDDDLPPSHQDDHRAFGLLDPRGRHRAHGGLRGARPRRGEGSRLVPMRKRRLAEPGPAARHHLPAGRRTRPSAAARRRDRRRRSLGVRLRQVHRAHFSGVDDRRDGRERYSPDRGLLALRGRRDPGRRGARAAARPGHGGAGQGDAPDHRLCDAFRAGRRVRGGGGDDRHARARYRGHLRLLHGQLLYRPGRPVGAADRDMLPDRRSKDANSHSLYSRPDRARFFDRVLGSRLSAHAGGARPVRRTAPHRQLRAAIGLFVQSRRLDDVHDLCDHLRRAGLRDRPQPRHPDPDAADPDDHVQGGGRRAAGEPRGNHGDTGAVQHPGGGPAADPGGGSLPRHGPFGHQRRRQRGGKRGGGEMGGAARPARAGRYRAPSCAVPPTRACARRRALL</sequence>
<feature type="non-terminal residue" evidence="2">
    <location>
        <position position="438"/>
    </location>
</feature>
<feature type="compositionally biased region" description="Basic and acidic residues" evidence="1">
    <location>
        <begin position="36"/>
        <end position="46"/>
    </location>
</feature>
<feature type="compositionally biased region" description="Basic and acidic residues" evidence="1">
    <location>
        <begin position="243"/>
        <end position="257"/>
    </location>
</feature>
<feature type="region of interest" description="Disordered" evidence="1">
    <location>
        <begin position="1"/>
        <end position="195"/>
    </location>
</feature>
<feature type="region of interest" description="Disordered" evidence="1">
    <location>
        <begin position="238"/>
        <end position="261"/>
    </location>
</feature>
<feature type="compositionally biased region" description="Basic and acidic residues" evidence="1">
    <location>
        <begin position="325"/>
        <end position="346"/>
    </location>
</feature>
<evidence type="ECO:0000256" key="1">
    <source>
        <dbReference type="SAM" id="MobiDB-lite"/>
    </source>
</evidence>
<feature type="compositionally biased region" description="Low complexity" evidence="1">
    <location>
        <begin position="408"/>
        <end position="421"/>
    </location>
</feature>